<evidence type="ECO:0000313" key="4">
    <source>
        <dbReference type="EMBL" id="MCE5171971.1"/>
    </source>
</evidence>
<feature type="region of interest" description="Disordered" evidence="1">
    <location>
        <begin position="1"/>
        <end position="24"/>
    </location>
</feature>
<dbReference type="Pfam" id="PF21307">
    <property type="entry name" value="Glyco_hydro_95_C"/>
    <property type="match status" value="1"/>
</dbReference>
<dbReference type="EMBL" id="JAJNBZ010000022">
    <property type="protein sequence ID" value="MCE5171971.1"/>
    <property type="molecule type" value="Genomic_DNA"/>
</dbReference>
<gene>
    <name evidence="4" type="ORF">LQV63_22065</name>
</gene>
<reference evidence="4 5" key="1">
    <citation type="submission" date="2021-11" db="EMBL/GenBank/DDBJ databases">
        <title>Draft genome sequence of Paenibacillus profundus YoMME, a new Gram-positive bacteria with exoelectrogenic properties.</title>
        <authorList>
            <person name="Hubenova Y."/>
            <person name="Hubenova E."/>
            <person name="Manasiev Y."/>
            <person name="Peykov S."/>
            <person name="Mitov M."/>
        </authorList>
    </citation>
    <scope>NUCLEOTIDE SEQUENCE [LARGE SCALE GENOMIC DNA]</scope>
    <source>
        <strain evidence="4 5">YoMME</strain>
    </source>
</reference>
<dbReference type="InterPro" id="IPR049053">
    <property type="entry name" value="AFCA-like_C"/>
</dbReference>
<accession>A0ABS8YJJ6</accession>
<dbReference type="GO" id="GO:0016787">
    <property type="term" value="F:hydrolase activity"/>
    <property type="evidence" value="ECO:0007669"/>
    <property type="project" value="UniProtKB-KW"/>
</dbReference>
<comment type="caution">
    <text evidence="4">The sequence shown here is derived from an EMBL/GenBank/DDBJ whole genome shotgun (WGS) entry which is preliminary data.</text>
</comment>
<dbReference type="Pfam" id="PF14498">
    <property type="entry name" value="Glyco_hyd_65N_2"/>
    <property type="match status" value="1"/>
</dbReference>
<dbReference type="RefSeq" id="WP_233698303.1">
    <property type="nucleotide sequence ID" value="NZ_JAJNBZ010000022.1"/>
</dbReference>
<feature type="domain" description="Glycosyl hydrolase family 95 N-terminal" evidence="2">
    <location>
        <begin position="36"/>
        <end position="193"/>
    </location>
</feature>
<organism evidence="4 5">
    <name type="scientific">Paenibacillus profundus</name>
    <dbReference type="NCBI Taxonomy" id="1173085"/>
    <lineage>
        <taxon>Bacteria</taxon>
        <taxon>Bacillati</taxon>
        <taxon>Bacillota</taxon>
        <taxon>Bacilli</taxon>
        <taxon>Bacillales</taxon>
        <taxon>Paenibacillaceae</taxon>
        <taxon>Paenibacillus</taxon>
    </lineage>
</organism>
<feature type="compositionally biased region" description="Basic and acidic residues" evidence="1">
    <location>
        <begin position="15"/>
        <end position="24"/>
    </location>
</feature>
<evidence type="ECO:0000256" key="1">
    <source>
        <dbReference type="SAM" id="MobiDB-lite"/>
    </source>
</evidence>
<proteinExistence type="predicted"/>
<keyword evidence="5" id="KW-1185">Reference proteome</keyword>
<protein>
    <submittedName>
        <fullName evidence="4">Glycoside hydrolase family 95 protein</fullName>
    </submittedName>
</protein>
<dbReference type="PANTHER" id="PTHR31084">
    <property type="entry name" value="ALPHA-L-FUCOSIDASE 2"/>
    <property type="match status" value="1"/>
</dbReference>
<keyword evidence="4" id="KW-0378">Hydrolase</keyword>
<sequence length="260" mass="28507">MTGAIPLDNGGGGKLRSDHERSESERIVKERVLLPHTGPRSYQPFGELWLEDINAQVVEATTAGEGERSDYRRELDLDTAIATVEYVRAGVAHRREMFVSATDQVLVLHWSVDKRQSLSCKLSLTRDGSARIEAIGTDALLLTGQAEHRGTHAGVCFAGCVKAVPQGGHVQADGESLIIRDADSLTVYVAIRTCLQAWASGVVSGLRARGGFEVDIEWKQNRLTRCRIRSLLGRSVRLRYGTAERVCETKAGGYVEWDGC</sequence>
<evidence type="ECO:0000259" key="2">
    <source>
        <dbReference type="Pfam" id="PF14498"/>
    </source>
</evidence>
<evidence type="ECO:0000259" key="3">
    <source>
        <dbReference type="Pfam" id="PF21307"/>
    </source>
</evidence>
<dbReference type="Gene3D" id="2.70.98.50">
    <property type="entry name" value="putative glycoside hydrolase family protein from bacillus halodurans"/>
    <property type="match status" value="1"/>
</dbReference>
<dbReference type="Proteomes" id="UP001199916">
    <property type="component" value="Unassembled WGS sequence"/>
</dbReference>
<name>A0ABS8YJJ6_9BACL</name>
<feature type="domain" description="Alpha fucosidase A-like C-terminal" evidence="3">
    <location>
        <begin position="196"/>
        <end position="248"/>
    </location>
</feature>
<evidence type="ECO:0000313" key="5">
    <source>
        <dbReference type="Proteomes" id="UP001199916"/>
    </source>
</evidence>
<dbReference type="PANTHER" id="PTHR31084:SF0">
    <property type="entry name" value="ALPHA-L-FUCOSIDASE 2"/>
    <property type="match status" value="1"/>
</dbReference>
<dbReference type="InterPro" id="IPR027414">
    <property type="entry name" value="GH95_N_dom"/>
</dbReference>